<accession>M1D987</accession>
<reference evidence="2" key="2">
    <citation type="submission" date="2015-06" db="UniProtKB">
        <authorList>
            <consortium name="EnsemblPlants"/>
        </authorList>
    </citation>
    <scope>IDENTIFICATION</scope>
    <source>
        <strain evidence="2">DM1-3 516 R44</strain>
    </source>
</reference>
<proteinExistence type="predicted"/>
<dbReference type="HOGENOM" id="CLU_028647_7_1_1"/>
<keyword evidence="3" id="KW-1185">Reference proteome</keyword>
<name>M1D987_SOLTU</name>
<evidence type="ECO:0000313" key="3">
    <source>
        <dbReference type="Proteomes" id="UP000011115"/>
    </source>
</evidence>
<evidence type="ECO:0000313" key="2">
    <source>
        <dbReference type="EnsemblPlants" id="PGSC0003DMT400085316"/>
    </source>
</evidence>
<dbReference type="EnsemblPlants" id="PGSC0003DMT400085316">
    <property type="protein sequence ID" value="PGSC0003DMT400085316"/>
    <property type="gene ID" value="PGSC0003DMG400034887"/>
</dbReference>
<dbReference type="PaxDb" id="4113-PGSC0003DMT400085316"/>
<dbReference type="Gramene" id="PGSC0003DMT400085316">
    <property type="protein sequence ID" value="PGSC0003DMT400085316"/>
    <property type="gene ID" value="PGSC0003DMG400034887"/>
</dbReference>
<dbReference type="AlphaFoldDB" id="M1D987"/>
<sequence length="119" mass="13494">MEQMVDRKIQEVNKCLDAFELRVFYRYAPAIDLTTFQMELASLRAKVDALLAPTDIVPESAPAVPEDEVVMTDLFGDTMPPSDSSCVVGKSHRSDHTSDTEEARRLRKKENHQLEAVYH</sequence>
<feature type="compositionally biased region" description="Basic and acidic residues" evidence="1">
    <location>
        <begin position="92"/>
        <end position="104"/>
    </location>
</feature>
<reference evidence="3" key="1">
    <citation type="journal article" date="2011" name="Nature">
        <title>Genome sequence and analysis of the tuber crop potato.</title>
        <authorList>
            <consortium name="The Potato Genome Sequencing Consortium"/>
        </authorList>
    </citation>
    <scope>NUCLEOTIDE SEQUENCE [LARGE SCALE GENOMIC DNA]</scope>
    <source>
        <strain evidence="3">cv. DM1-3 516 R44</strain>
    </source>
</reference>
<dbReference type="InParanoid" id="M1D987"/>
<dbReference type="Proteomes" id="UP000011115">
    <property type="component" value="Unassembled WGS sequence"/>
</dbReference>
<protein>
    <submittedName>
        <fullName evidence="2">Integrase core domain containing protein</fullName>
    </submittedName>
</protein>
<organism evidence="2 3">
    <name type="scientific">Solanum tuberosum</name>
    <name type="common">Potato</name>
    <dbReference type="NCBI Taxonomy" id="4113"/>
    <lineage>
        <taxon>Eukaryota</taxon>
        <taxon>Viridiplantae</taxon>
        <taxon>Streptophyta</taxon>
        <taxon>Embryophyta</taxon>
        <taxon>Tracheophyta</taxon>
        <taxon>Spermatophyta</taxon>
        <taxon>Magnoliopsida</taxon>
        <taxon>eudicotyledons</taxon>
        <taxon>Gunneridae</taxon>
        <taxon>Pentapetalae</taxon>
        <taxon>asterids</taxon>
        <taxon>lamiids</taxon>
        <taxon>Solanales</taxon>
        <taxon>Solanaceae</taxon>
        <taxon>Solanoideae</taxon>
        <taxon>Solaneae</taxon>
        <taxon>Solanum</taxon>
    </lineage>
</organism>
<evidence type="ECO:0000256" key="1">
    <source>
        <dbReference type="SAM" id="MobiDB-lite"/>
    </source>
</evidence>
<feature type="region of interest" description="Disordered" evidence="1">
    <location>
        <begin position="80"/>
        <end position="119"/>
    </location>
</feature>